<dbReference type="Proteomes" id="UP000623307">
    <property type="component" value="Chromosome 1"/>
</dbReference>
<gene>
    <name evidence="3" type="ORF">CO2235_MP70117</name>
    <name evidence="2" type="ORF">CO2235_U270002</name>
    <name evidence="1" type="ORF">JTE92_08900</name>
</gene>
<organism evidence="2 4">
    <name type="scientific">Cupriavidus oxalaticus</name>
    <dbReference type="NCBI Taxonomy" id="96344"/>
    <lineage>
        <taxon>Bacteria</taxon>
        <taxon>Pseudomonadati</taxon>
        <taxon>Pseudomonadota</taxon>
        <taxon>Betaproteobacteria</taxon>
        <taxon>Burkholderiales</taxon>
        <taxon>Burkholderiaceae</taxon>
        <taxon>Cupriavidus</taxon>
    </lineage>
</organism>
<accession>A0A375FHJ4</accession>
<evidence type="ECO:0000313" key="2">
    <source>
        <dbReference type="EMBL" id="SPC05657.1"/>
    </source>
</evidence>
<geneLocation type="plasmid" evidence="4">
    <name>co2235_mp</name>
</geneLocation>
<evidence type="ECO:0000313" key="1">
    <source>
        <dbReference type="EMBL" id="QRQ90761.1"/>
    </source>
</evidence>
<dbReference type="EMBL" id="CP069811">
    <property type="protein sequence ID" value="QRQ90761.1"/>
    <property type="molecule type" value="Genomic_DNA"/>
</dbReference>
<evidence type="ECO:0000313" key="5">
    <source>
        <dbReference type="Proteomes" id="UP000623307"/>
    </source>
</evidence>
<keyword evidence="5" id="KW-1185">Reference proteome</keyword>
<proteinExistence type="predicted"/>
<dbReference type="RefSeq" id="WP_147318606.1">
    <property type="nucleotide sequence ID" value="NZ_CP032518.1"/>
</dbReference>
<dbReference type="EMBL" id="OGUS01000029">
    <property type="protein sequence ID" value="SPC05657.1"/>
    <property type="molecule type" value="Genomic_DNA"/>
</dbReference>
<reference evidence="4" key="1">
    <citation type="submission" date="2018-01" db="EMBL/GenBank/DDBJ databases">
        <authorList>
            <person name="Gaut B.S."/>
            <person name="Morton B.R."/>
            <person name="Clegg M.T."/>
            <person name="Duvall M.R."/>
        </authorList>
    </citation>
    <scope>NUCLEOTIDE SEQUENCE [LARGE SCALE GENOMIC DNA]</scope>
</reference>
<evidence type="ECO:0000313" key="3">
    <source>
        <dbReference type="EMBL" id="SPC23346.1"/>
    </source>
</evidence>
<name>A0A375FHJ4_9BURK</name>
<reference evidence="2 4" key="2">
    <citation type="submission" date="2018-01" db="EMBL/GenBank/DDBJ databases">
        <authorList>
            <person name="Clerissi C."/>
        </authorList>
    </citation>
    <scope>NUCLEOTIDE SEQUENCE</scope>
    <source>
        <strain evidence="2">Cupriavidus oxalaticus LMG 2235</strain>
        <plasmid evidence="4">co2235_mp</plasmid>
    </source>
</reference>
<dbReference type="GeneID" id="303489638"/>
<dbReference type="AlphaFoldDB" id="A0A375FHJ4"/>
<sequence>MNPKARVDANALLQAAADAFHDATAMHAEPVPPMPDAAGLPLNGAMRFDLGQGRTVILPVATRHSVDRFSAVSGIAELQHRVGKTLLLVTSHVSQDMAERLRSNDIAFLDTAGNVSLRLPDALLYVVGRRPPERGVPKPRARTASPKHLEVLFALIADPALAAAPYRTIASAAGVALSTVNLALDDLQHRGLLAVGPDGRRRFSDWERVVDEWAALYPLRLKPRLASRRFAATRPDWWQAIDLARHDAVLGGEAAAEKLAHHLRAERIMLYAASATPRELLLEARLKADPDGEVEVVQRFWPASSKTVATGTPDVAHPILVYADLLDTGESRNVEAARQIRELYLAHRP</sequence>
<reference evidence="1 5" key="3">
    <citation type="submission" date="2021-02" db="EMBL/GenBank/DDBJ databases">
        <title>Complete Genome Sequence of Cupriavidus oxalaticus Strain Ox1, a Soil Oxalate-Degrading Species.</title>
        <authorList>
            <person name="Palmieri F."/>
            <person name="Udriet P."/>
            <person name="Deuasquier M."/>
            <person name="Beaudoing E."/>
            <person name="Johnson S.L."/>
            <person name="Davenport K.W."/>
            <person name="Chain P.S."/>
            <person name="Bindschedler S."/>
            <person name="Junier P."/>
        </authorList>
    </citation>
    <scope>NUCLEOTIDE SEQUENCE [LARGE SCALE GENOMIC DNA]</scope>
    <source>
        <strain evidence="1 5">Ox1</strain>
    </source>
</reference>
<dbReference type="EMBL" id="OGUS01000142">
    <property type="protein sequence ID" value="SPC23346.1"/>
    <property type="molecule type" value="Genomic_DNA"/>
</dbReference>
<protein>
    <submittedName>
        <fullName evidence="2">Uncharacterized protein</fullName>
    </submittedName>
</protein>
<evidence type="ECO:0000313" key="4">
    <source>
        <dbReference type="Proteomes" id="UP000256862"/>
    </source>
</evidence>
<dbReference type="OrthoDB" id="6630012at2"/>
<dbReference type="Proteomes" id="UP000256862">
    <property type="component" value="Plasmid CO2235_mp"/>
</dbReference>
<dbReference type="InterPro" id="IPR019238">
    <property type="entry name" value="AbiEi_2"/>
</dbReference>
<dbReference type="Pfam" id="PF09952">
    <property type="entry name" value="AbiEi_2"/>
    <property type="match status" value="1"/>
</dbReference>